<keyword evidence="1" id="KW-0472">Membrane</keyword>
<sequence length="74" mass="8193">MPPLLSEIPMKNDDLRADRDELEHYLPRSQKREKSLVLQIALGVFLGGLALWLVQLAATSLMAKLMLGTLTFGG</sequence>
<keyword evidence="1" id="KW-1133">Transmembrane helix</keyword>
<dbReference type="HOGENOM" id="CLU_2864411_0_0_6"/>
<dbReference type="AlphaFoldDB" id="A0A2C9EJN2"/>
<reference evidence="3" key="1">
    <citation type="journal article" date="2014" name="Genome Announc.">
        <title>Full-genome sequence of the plant growth-promoting bacterium Pseudomonas protegens CHA0.</title>
        <authorList>
            <person name="Jousset A."/>
            <person name="Schuldes J."/>
            <person name="Keel C."/>
            <person name="Maurhofer M."/>
            <person name="Daniel R."/>
            <person name="Scheu S."/>
            <person name="Thuermer A."/>
        </authorList>
    </citation>
    <scope>NUCLEOTIDE SEQUENCE [LARGE SCALE GENOMIC DNA]</scope>
    <source>
        <strain evidence="3">DSM 19095 / LMG 27888 / CFBP 6595 / CHA0</strain>
    </source>
</reference>
<keyword evidence="1" id="KW-0812">Transmembrane</keyword>
<accession>A0A2C9EJN2</accession>
<feature type="transmembrane region" description="Helical" evidence="1">
    <location>
        <begin position="36"/>
        <end position="58"/>
    </location>
</feature>
<dbReference type="EMBL" id="CP003190">
    <property type="protein sequence ID" value="AGL83873.1"/>
    <property type="molecule type" value="Genomic_DNA"/>
</dbReference>
<gene>
    <name evidence="2" type="ORF">PFLCHA0_c20930</name>
</gene>
<proteinExistence type="predicted"/>
<organism evidence="2 3">
    <name type="scientific">Pseudomonas protegens (strain DSM 19095 / LMG 27888 / CFBP 6595 / CHA0)</name>
    <dbReference type="NCBI Taxonomy" id="1124983"/>
    <lineage>
        <taxon>Bacteria</taxon>
        <taxon>Pseudomonadati</taxon>
        <taxon>Pseudomonadota</taxon>
        <taxon>Gammaproteobacteria</taxon>
        <taxon>Pseudomonadales</taxon>
        <taxon>Pseudomonadaceae</taxon>
        <taxon>Pseudomonas</taxon>
    </lineage>
</organism>
<dbReference type="Proteomes" id="UP000013940">
    <property type="component" value="Chromosome"/>
</dbReference>
<name>A0A2C9EJN2_PSEPH</name>
<evidence type="ECO:0000256" key="1">
    <source>
        <dbReference type="SAM" id="Phobius"/>
    </source>
</evidence>
<dbReference type="KEGG" id="pprc:PFLCHA0_c20930"/>
<evidence type="ECO:0000313" key="2">
    <source>
        <dbReference type="EMBL" id="AGL83873.1"/>
    </source>
</evidence>
<evidence type="ECO:0000313" key="3">
    <source>
        <dbReference type="Proteomes" id="UP000013940"/>
    </source>
</evidence>
<dbReference type="eggNOG" id="ENOG50305Z4">
    <property type="taxonomic scope" value="Bacteria"/>
</dbReference>
<protein>
    <submittedName>
        <fullName evidence="2">Uncharacterized protein</fullName>
    </submittedName>
</protein>